<feature type="compositionally biased region" description="Acidic residues" evidence="1">
    <location>
        <begin position="542"/>
        <end position="553"/>
    </location>
</feature>
<dbReference type="EMBL" id="GQ153670">
    <property type="protein sequence ID" value="ACS87905.1"/>
    <property type="molecule type" value="Genomic_DNA"/>
</dbReference>
<evidence type="ECO:0000256" key="1">
    <source>
        <dbReference type="SAM" id="MobiDB-lite"/>
    </source>
</evidence>
<proteinExistence type="predicted"/>
<evidence type="ECO:0000313" key="2">
    <source>
        <dbReference type="EMBL" id="ACS87905.1"/>
    </source>
</evidence>
<reference evidence="2" key="1">
    <citation type="submission" date="2009-05" db="EMBL/GenBank/DDBJ databases">
        <title>The evolution of amastin surface glycoproteins in trypanosomatid parasites.</title>
        <authorList>
            <person name="Jackson A.P."/>
        </authorList>
    </citation>
    <scope>NUCLEOTIDE SEQUENCE</scope>
    <source>
        <strain evidence="2">ATCC 30220</strain>
    </source>
</reference>
<dbReference type="AlphaFoldDB" id="C6K3W6"/>
<name>C6K3W6_LEPSE</name>
<feature type="region of interest" description="Disordered" evidence="1">
    <location>
        <begin position="53"/>
        <end position="170"/>
    </location>
</feature>
<feature type="region of interest" description="Disordered" evidence="1">
    <location>
        <begin position="533"/>
        <end position="553"/>
    </location>
</feature>
<dbReference type="VEuPathDB" id="TriTrypDB:Lsey_0042_0100"/>
<feature type="compositionally biased region" description="Basic and acidic residues" evidence="1">
    <location>
        <begin position="114"/>
        <end position="154"/>
    </location>
</feature>
<sequence length="691" mass="76843">MHNMRSKQAKRIRISTSITHKLDMRKALSPAVQRLQPVRPYSTLFSPSLAVLQRGNSRQGGGGPRYGNGAPPPRQQYPTQRGGGGGGRLPAYGSRQHGYESRDGGFGSGSRGHGGRERGAYGDNRRQGFGDRQHGYDDRARGSLNRDRDSDNRQRNGGFGGRSPRRSASDYLSQNAETLLQMKRAYKQSKSTKERVQILREARRLIRRTHVDMSTQDERSVIVFLNCATTFKSRACDGLEEASRWVQANLRGLSPQNVALYANALGVLDMENRREVFRAAVVPLLPSLMREMTPVEVVMVLQAFQRMSIDECGELVDELLFQLEPCIPTMPVPQLSTLAKVLTEHSLHLRDAERWRQVVQAVLGRAMESVETMHSKEAVAFLCAAPKLGLPPEQLCRLLARATVTAGFHNDEQVVDLFRAVSGLKRSVSEPTPELEAAVTALSNALLLRLEKVAPFLSVDGVATILLNAVEANIELPTTVVQVMCDAVLHRMTYRTTRMPTLAHLARAFGSFKLPSRELLDVVAKYAVGERPPRPQKAAAAEEVERDDDAEAEEEVESLRTTTLESLYRRYFNCYVLVRLHLEEAYAKLGENPPEELTTTLPESLLQHISSASARHLFVSMEAILTKPPGCPCRNVSNDEALYQGVLKDIASTPEKYKSSISPAFVDRMQRIQDCNPKGKVLNEALQRALL</sequence>
<protein>
    <submittedName>
        <fullName evidence="2">Mitochondrial oligo U binding protein TBRGG1</fullName>
    </submittedName>
</protein>
<accession>C6K3W6</accession>
<organism evidence="2">
    <name type="scientific">Leptomonas seymouri</name>
    <dbReference type="NCBI Taxonomy" id="5684"/>
    <lineage>
        <taxon>Eukaryota</taxon>
        <taxon>Discoba</taxon>
        <taxon>Euglenozoa</taxon>
        <taxon>Kinetoplastea</taxon>
        <taxon>Metakinetoplastina</taxon>
        <taxon>Trypanosomatida</taxon>
        <taxon>Trypanosomatidae</taxon>
        <taxon>Leishmaniinae</taxon>
        <taxon>Leptomonas</taxon>
    </lineage>
</organism>
<gene>
    <name evidence="2" type="ORF">LSFL1N19_04</name>
</gene>